<comment type="caution">
    <text evidence="5">The sequence shown here is derived from an EMBL/GenBank/DDBJ whole genome shotgun (WGS) entry which is preliminary data.</text>
</comment>
<organism evidence="5 6">
    <name type="scientific">Arthrobacter terrae</name>
    <dbReference type="NCBI Taxonomy" id="2935737"/>
    <lineage>
        <taxon>Bacteria</taxon>
        <taxon>Bacillati</taxon>
        <taxon>Actinomycetota</taxon>
        <taxon>Actinomycetes</taxon>
        <taxon>Micrococcales</taxon>
        <taxon>Micrococcaceae</taxon>
        <taxon>Arthrobacter</taxon>
    </lineage>
</organism>
<dbReference type="Gene3D" id="1.10.10.10">
    <property type="entry name" value="Winged helix-like DNA-binding domain superfamily/Winged helix DNA-binding domain"/>
    <property type="match status" value="1"/>
</dbReference>
<dbReference type="SMART" id="SM00418">
    <property type="entry name" value="HTH_ARSR"/>
    <property type="match status" value="1"/>
</dbReference>
<dbReference type="InterPro" id="IPR001845">
    <property type="entry name" value="HTH_ArsR_DNA-bd_dom"/>
</dbReference>
<dbReference type="PANTHER" id="PTHR33154:SF33">
    <property type="entry name" value="TRANSCRIPTIONAL REPRESSOR SDPR"/>
    <property type="match status" value="1"/>
</dbReference>
<dbReference type="PROSITE" id="PS50987">
    <property type="entry name" value="HTH_ARSR_2"/>
    <property type="match status" value="1"/>
</dbReference>
<evidence type="ECO:0000256" key="1">
    <source>
        <dbReference type="ARBA" id="ARBA00023015"/>
    </source>
</evidence>
<dbReference type="InterPro" id="IPR036388">
    <property type="entry name" value="WH-like_DNA-bd_sf"/>
</dbReference>
<keyword evidence="1" id="KW-0805">Transcription regulation</keyword>
<dbReference type="PANTHER" id="PTHR33154">
    <property type="entry name" value="TRANSCRIPTIONAL REGULATOR, ARSR FAMILY"/>
    <property type="match status" value="1"/>
</dbReference>
<dbReference type="InterPro" id="IPR011991">
    <property type="entry name" value="ArsR-like_HTH"/>
</dbReference>
<evidence type="ECO:0000313" key="5">
    <source>
        <dbReference type="EMBL" id="MBG0741141.1"/>
    </source>
</evidence>
<gene>
    <name evidence="5" type="ORF">IV500_17360</name>
</gene>
<dbReference type="Pfam" id="PF01022">
    <property type="entry name" value="HTH_5"/>
    <property type="match status" value="1"/>
</dbReference>
<feature type="domain" description="HTH arsR-type" evidence="4">
    <location>
        <begin position="1"/>
        <end position="92"/>
    </location>
</feature>
<dbReference type="SUPFAM" id="SSF46785">
    <property type="entry name" value="Winged helix' DNA-binding domain"/>
    <property type="match status" value="1"/>
</dbReference>
<evidence type="ECO:0000256" key="3">
    <source>
        <dbReference type="ARBA" id="ARBA00023163"/>
    </source>
</evidence>
<dbReference type="AlphaFoldDB" id="A0A931CS06"/>
<evidence type="ECO:0000259" key="4">
    <source>
        <dbReference type="PROSITE" id="PS50987"/>
    </source>
</evidence>
<dbReference type="EMBL" id="JADNYM010000025">
    <property type="protein sequence ID" value="MBG0741141.1"/>
    <property type="molecule type" value="Genomic_DNA"/>
</dbReference>
<dbReference type="InterPro" id="IPR051081">
    <property type="entry name" value="HTH_MetalResp_TranReg"/>
</dbReference>
<dbReference type="GO" id="GO:0003677">
    <property type="term" value="F:DNA binding"/>
    <property type="evidence" value="ECO:0007669"/>
    <property type="project" value="UniProtKB-KW"/>
</dbReference>
<reference evidence="5 6" key="1">
    <citation type="submission" date="2020-11" db="EMBL/GenBank/DDBJ databases">
        <title>Arthrobacter antarcticus sp. nov., isolated from Antarctic Soil.</title>
        <authorList>
            <person name="Li J."/>
        </authorList>
    </citation>
    <scope>NUCLEOTIDE SEQUENCE [LARGE SCALE GENOMIC DNA]</scope>
    <source>
        <strain evidence="5 6">Z1-20</strain>
    </source>
</reference>
<sequence>MSISQPAIFAALGDPTRLTIVDLLAERGALSATQISRVFSSTASAVSQHLKVLRNAGLVRVEKRAQSRIYYLDTAAIIETEKWLSIRVRQWDARLDAMETYIAQLNEGVDSAN</sequence>
<proteinExistence type="predicted"/>
<dbReference type="InterPro" id="IPR036390">
    <property type="entry name" value="WH_DNA-bd_sf"/>
</dbReference>
<name>A0A931CS06_9MICC</name>
<dbReference type="CDD" id="cd00090">
    <property type="entry name" value="HTH_ARSR"/>
    <property type="match status" value="1"/>
</dbReference>
<evidence type="ECO:0000256" key="2">
    <source>
        <dbReference type="ARBA" id="ARBA00023125"/>
    </source>
</evidence>
<dbReference type="PRINTS" id="PR00778">
    <property type="entry name" value="HTHARSR"/>
</dbReference>
<accession>A0A931CS06</accession>
<dbReference type="RefSeq" id="WP_196398074.1">
    <property type="nucleotide sequence ID" value="NZ_JADNYM010000025.1"/>
</dbReference>
<keyword evidence="6" id="KW-1185">Reference proteome</keyword>
<dbReference type="Proteomes" id="UP000655366">
    <property type="component" value="Unassembled WGS sequence"/>
</dbReference>
<keyword evidence="2" id="KW-0238">DNA-binding</keyword>
<evidence type="ECO:0000313" key="6">
    <source>
        <dbReference type="Proteomes" id="UP000655366"/>
    </source>
</evidence>
<protein>
    <submittedName>
        <fullName evidence="5">Helix-turn-helix transcriptional regulator</fullName>
    </submittedName>
</protein>
<dbReference type="NCBIfam" id="NF033788">
    <property type="entry name" value="HTH_metalloreg"/>
    <property type="match status" value="1"/>
</dbReference>
<dbReference type="GO" id="GO:0003700">
    <property type="term" value="F:DNA-binding transcription factor activity"/>
    <property type="evidence" value="ECO:0007669"/>
    <property type="project" value="InterPro"/>
</dbReference>
<keyword evidence="3" id="KW-0804">Transcription</keyword>